<evidence type="ECO:0000256" key="1">
    <source>
        <dbReference type="SAM" id="MobiDB-lite"/>
    </source>
</evidence>
<sequence length="101" mass="11234">MEITEVPVYELCSNFSWARTNFLLRQEVKTEELENRALTPALAPLVPPPPPPPPPPVPPPPPPPVPPPPPPPVPPHSHVLESPDGRMMLFHIFTICYVNKM</sequence>
<dbReference type="Proteomes" id="UP001497482">
    <property type="component" value="Chromosome 5"/>
</dbReference>
<organism evidence="2 3">
    <name type="scientific">Knipowitschia caucasica</name>
    <name type="common">Caucasian dwarf goby</name>
    <name type="synonym">Pomatoschistus caucasicus</name>
    <dbReference type="NCBI Taxonomy" id="637954"/>
    <lineage>
        <taxon>Eukaryota</taxon>
        <taxon>Metazoa</taxon>
        <taxon>Chordata</taxon>
        <taxon>Craniata</taxon>
        <taxon>Vertebrata</taxon>
        <taxon>Euteleostomi</taxon>
        <taxon>Actinopterygii</taxon>
        <taxon>Neopterygii</taxon>
        <taxon>Teleostei</taxon>
        <taxon>Neoteleostei</taxon>
        <taxon>Acanthomorphata</taxon>
        <taxon>Gobiaria</taxon>
        <taxon>Gobiiformes</taxon>
        <taxon>Gobioidei</taxon>
        <taxon>Gobiidae</taxon>
        <taxon>Gobiinae</taxon>
        <taxon>Knipowitschia</taxon>
    </lineage>
</organism>
<keyword evidence="3" id="KW-1185">Reference proteome</keyword>
<dbReference type="AlphaFoldDB" id="A0AAV2M1M7"/>
<protein>
    <submittedName>
        <fullName evidence="2">Uncharacterized protein</fullName>
    </submittedName>
</protein>
<feature type="compositionally biased region" description="Pro residues" evidence="1">
    <location>
        <begin position="45"/>
        <end position="75"/>
    </location>
</feature>
<name>A0AAV2M1M7_KNICA</name>
<evidence type="ECO:0000313" key="2">
    <source>
        <dbReference type="EMBL" id="CAL1607171.1"/>
    </source>
</evidence>
<evidence type="ECO:0000313" key="3">
    <source>
        <dbReference type="Proteomes" id="UP001497482"/>
    </source>
</evidence>
<reference evidence="2 3" key="1">
    <citation type="submission" date="2024-04" db="EMBL/GenBank/DDBJ databases">
        <authorList>
            <person name="Waldvogel A.-M."/>
            <person name="Schoenle A."/>
        </authorList>
    </citation>
    <scope>NUCLEOTIDE SEQUENCE [LARGE SCALE GENOMIC DNA]</scope>
</reference>
<proteinExistence type="predicted"/>
<gene>
    <name evidence="2" type="ORF">KC01_LOCUS34238</name>
</gene>
<dbReference type="EMBL" id="OZ035827">
    <property type="protein sequence ID" value="CAL1607171.1"/>
    <property type="molecule type" value="Genomic_DNA"/>
</dbReference>
<accession>A0AAV2M1M7</accession>
<feature type="region of interest" description="Disordered" evidence="1">
    <location>
        <begin position="35"/>
        <end position="79"/>
    </location>
</feature>